<proteinExistence type="predicted"/>
<keyword evidence="1" id="KW-0812">Transmembrane</keyword>
<protein>
    <submittedName>
        <fullName evidence="2">Uncharacterized protein</fullName>
    </submittedName>
</protein>
<name>A0A1V5SPG1_9BACT</name>
<keyword evidence="1" id="KW-1133">Transmembrane helix</keyword>
<dbReference type="Proteomes" id="UP000485569">
    <property type="component" value="Unassembled WGS sequence"/>
</dbReference>
<evidence type="ECO:0000313" key="2">
    <source>
        <dbReference type="EMBL" id="OQA56439.1"/>
    </source>
</evidence>
<comment type="caution">
    <text evidence="2">The sequence shown here is derived from an EMBL/GenBank/DDBJ whole genome shotgun (WGS) entry which is preliminary data.</text>
</comment>
<keyword evidence="1" id="KW-0472">Membrane</keyword>
<reference evidence="2" key="1">
    <citation type="submission" date="2017-02" db="EMBL/GenBank/DDBJ databases">
        <title>Delving into the versatile metabolic prowess of the omnipresent phylum Bacteroidetes.</title>
        <authorList>
            <person name="Nobu M.K."/>
            <person name="Mei R."/>
            <person name="Narihiro T."/>
            <person name="Kuroda K."/>
            <person name="Liu W.-T."/>
        </authorList>
    </citation>
    <scope>NUCLEOTIDE SEQUENCE</scope>
    <source>
        <strain evidence="2">ADurb.Bin276</strain>
    </source>
</reference>
<dbReference type="EMBL" id="MWBQ01000118">
    <property type="protein sequence ID" value="OQA56439.1"/>
    <property type="molecule type" value="Genomic_DNA"/>
</dbReference>
<dbReference type="AlphaFoldDB" id="A0A1V5SPG1"/>
<evidence type="ECO:0000256" key="1">
    <source>
        <dbReference type="SAM" id="Phobius"/>
    </source>
</evidence>
<accession>A0A1V5SPG1</accession>
<gene>
    <name evidence="2" type="ORF">BWY41_01502</name>
</gene>
<sequence length="36" mass="4339">MKYILQVLKVNQQEDISILFFSFTFLGFWLITVLKD</sequence>
<feature type="transmembrane region" description="Helical" evidence="1">
    <location>
        <begin position="16"/>
        <end position="34"/>
    </location>
</feature>
<organism evidence="2">
    <name type="scientific">Candidatus Atribacter allofermentans</name>
    <dbReference type="NCBI Taxonomy" id="1852833"/>
    <lineage>
        <taxon>Bacteria</taxon>
        <taxon>Pseudomonadati</taxon>
        <taxon>Atribacterota</taxon>
        <taxon>Atribacteria</taxon>
        <taxon>Atribacterales</taxon>
        <taxon>Atribacteraceae</taxon>
        <taxon>Atribacter</taxon>
    </lineage>
</organism>